<dbReference type="AlphaFoldDB" id="A0A2C9D539"/>
<reference evidence="2" key="1">
    <citation type="submission" date="2017-09" db="EMBL/GenBank/DDBJ databases">
        <title>Genome sequence of Nannocystis excedens DSM 71.</title>
        <authorList>
            <person name="Blom J."/>
        </authorList>
    </citation>
    <scope>NUCLEOTIDE SEQUENCE [LARGE SCALE GENOMIC DNA]</scope>
    <source>
        <strain evidence="2">type strain: E19</strain>
    </source>
</reference>
<gene>
    <name evidence="1" type="ORF">HDIA_1748</name>
</gene>
<dbReference type="InterPro" id="IPR021736">
    <property type="entry name" value="DUF3305"/>
</dbReference>
<evidence type="ECO:0008006" key="3">
    <source>
        <dbReference type="Google" id="ProtNLM"/>
    </source>
</evidence>
<organism evidence="1 2">
    <name type="scientific">Hartmannibacter diazotrophicus</name>
    <dbReference type="NCBI Taxonomy" id="1482074"/>
    <lineage>
        <taxon>Bacteria</taxon>
        <taxon>Pseudomonadati</taxon>
        <taxon>Pseudomonadota</taxon>
        <taxon>Alphaproteobacteria</taxon>
        <taxon>Hyphomicrobiales</taxon>
        <taxon>Pleomorphomonadaceae</taxon>
        <taxon>Hartmannibacter</taxon>
    </lineage>
</organism>
<evidence type="ECO:0000313" key="1">
    <source>
        <dbReference type="EMBL" id="SON55289.1"/>
    </source>
</evidence>
<accession>A0A2C9D539</accession>
<dbReference type="KEGG" id="hdi:HDIA_1748"/>
<name>A0A2C9D539_9HYPH</name>
<keyword evidence="2" id="KW-1185">Reference proteome</keyword>
<dbReference type="Proteomes" id="UP000223606">
    <property type="component" value="Chromosome 1"/>
</dbReference>
<evidence type="ECO:0000313" key="2">
    <source>
        <dbReference type="Proteomes" id="UP000223606"/>
    </source>
</evidence>
<sequence>MDRELTILVGVLVERRKSSSRWISHTWIPVGVMPVADGLQPGDVLVEDDSVTRYFMGVSELTCFAAETEAYVHNFNAEVPALYVVLRRNEDGSHPLPWYVHAVTASPYLAQDHDDNADDIVERVAMPAEIEEAIKAFVDHHHVEHAFKKRRREGIKEEEHLFGKEPIFLNRERPSGGRLDG</sequence>
<dbReference type="Pfam" id="PF11749">
    <property type="entry name" value="DUF3305"/>
    <property type="match status" value="1"/>
</dbReference>
<protein>
    <recommendedName>
        <fullName evidence="3">Molybdopterin-guanine dinucleotide biosynthesis protein A</fullName>
    </recommendedName>
</protein>
<dbReference type="RefSeq" id="WP_099555820.1">
    <property type="nucleotide sequence ID" value="NZ_LT960614.1"/>
</dbReference>
<dbReference type="OrthoDB" id="7271084at2"/>
<dbReference type="EMBL" id="LT960614">
    <property type="protein sequence ID" value="SON55289.1"/>
    <property type="molecule type" value="Genomic_DNA"/>
</dbReference>
<proteinExistence type="predicted"/>